<feature type="coiled-coil region" evidence="5">
    <location>
        <begin position="175"/>
        <end position="202"/>
    </location>
</feature>
<evidence type="ECO:0000256" key="3">
    <source>
        <dbReference type="ARBA" id="ARBA00022448"/>
    </source>
</evidence>
<dbReference type="PROSITE" id="PS50983">
    <property type="entry name" value="FE_B12_PBP"/>
    <property type="match status" value="1"/>
</dbReference>
<reference evidence="9" key="2">
    <citation type="submission" date="2014-05" db="EMBL/GenBank/DDBJ databases">
        <title>Draft genome sequence of Virgibacillus massiliensis Vm-5.</title>
        <authorList>
            <person name="Khelaifia S."/>
            <person name="Croce O."/>
            <person name="Lagier J.C."/>
            <person name="Raoult D."/>
        </authorList>
    </citation>
    <scope>NUCLEOTIDE SEQUENCE [LARGE SCALE GENOMIC DNA]</scope>
    <source>
        <strain evidence="9">Vm-5</strain>
    </source>
</reference>
<evidence type="ECO:0000256" key="2">
    <source>
        <dbReference type="ARBA" id="ARBA00008814"/>
    </source>
</evidence>
<dbReference type="InterPro" id="IPR051313">
    <property type="entry name" value="Bact_iron-sidero_bind"/>
</dbReference>
<dbReference type="PANTHER" id="PTHR30532">
    <property type="entry name" value="IRON III DICITRATE-BINDING PERIPLASMIC PROTEIN"/>
    <property type="match status" value="1"/>
</dbReference>
<name>A0A024Q9I6_9BACI</name>
<dbReference type="eggNOG" id="COG0614">
    <property type="taxonomic scope" value="Bacteria"/>
</dbReference>
<keyword evidence="9" id="KW-1185">Reference proteome</keyword>
<evidence type="ECO:0000256" key="1">
    <source>
        <dbReference type="ARBA" id="ARBA00004193"/>
    </source>
</evidence>
<evidence type="ECO:0000259" key="7">
    <source>
        <dbReference type="PROSITE" id="PS50983"/>
    </source>
</evidence>
<reference evidence="8 9" key="1">
    <citation type="submission" date="2014-03" db="EMBL/GenBank/DDBJ databases">
        <authorList>
            <person name="Urmite Genomes U."/>
        </authorList>
    </citation>
    <scope>NUCLEOTIDE SEQUENCE [LARGE SCALE GENOMIC DNA]</scope>
    <source>
        <strain evidence="8 9">Vm-5</strain>
    </source>
</reference>
<dbReference type="OrthoDB" id="9793175at2"/>
<proteinExistence type="inferred from homology"/>
<evidence type="ECO:0000313" key="9">
    <source>
        <dbReference type="Proteomes" id="UP000028875"/>
    </source>
</evidence>
<comment type="caution">
    <text evidence="8">The sequence shown here is derived from an EMBL/GenBank/DDBJ whole genome shotgun (WGS) entry which is preliminary data.</text>
</comment>
<dbReference type="STRING" id="1462526.BN990_00867"/>
<evidence type="ECO:0000256" key="6">
    <source>
        <dbReference type="SAM" id="SignalP"/>
    </source>
</evidence>
<dbReference type="CDD" id="cd01146">
    <property type="entry name" value="FhuD"/>
    <property type="match status" value="1"/>
</dbReference>
<feature type="domain" description="Fe/B12 periplasmic-binding" evidence="7">
    <location>
        <begin position="60"/>
        <end position="328"/>
    </location>
</feature>
<comment type="similarity">
    <text evidence="2">Belongs to the bacterial solute-binding protein 8 family.</text>
</comment>
<dbReference type="PANTHER" id="PTHR30532:SF29">
    <property type="entry name" value="FE(3+) DICITRATE-BINDING PERIPLASMIC PROTEIN"/>
    <property type="match status" value="1"/>
</dbReference>
<feature type="signal peptide" evidence="6">
    <location>
        <begin position="1"/>
        <end position="22"/>
    </location>
</feature>
<dbReference type="RefSeq" id="WP_021289507.1">
    <property type="nucleotide sequence ID" value="NZ_BNER01000001.1"/>
</dbReference>
<evidence type="ECO:0000313" key="8">
    <source>
        <dbReference type="EMBL" id="CDQ38596.1"/>
    </source>
</evidence>
<dbReference type="Gene3D" id="3.40.50.1980">
    <property type="entry name" value="Nitrogenase molybdenum iron protein domain"/>
    <property type="match status" value="2"/>
</dbReference>
<protein>
    <submittedName>
        <fullName evidence="8">Ferric-citrate-binding protein</fullName>
    </submittedName>
</protein>
<keyword evidence="4 6" id="KW-0732">Signal</keyword>
<dbReference type="Pfam" id="PF01497">
    <property type="entry name" value="Peripla_BP_2"/>
    <property type="match status" value="1"/>
</dbReference>
<evidence type="ECO:0000256" key="4">
    <source>
        <dbReference type="ARBA" id="ARBA00022729"/>
    </source>
</evidence>
<evidence type="ECO:0000256" key="5">
    <source>
        <dbReference type="SAM" id="Coils"/>
    </source>
</evidence>
<dbReference type="EMBL" id="CCDP010000001">
    <property type="protein sequence ID" value="CDQ38596.1"/>
    <property type="molecule type" value="Genomic_DNA"/>
</dbReference>
<dbReference type="GO" id="GO:0030288">
    <property type="term" value="C:outer membrane-bounded periplasmic space"/>
    <property type="evidence" value="ECO:0007669"/>
    <property type="project" value="TreeGrafter"/>
</dbReference>
<gene>
    <name evidence="8" type="primary">yfmC</name>
    <name evidence="8" type="ORF">BN990_00867</name>
</gene>
<comment type="subcellular location">
    <subcellularLocation>
        <location evidence="1">Cell membrane</location>
        <topology evidence="1">Lipid-anchor</topology>
    </subcellularLocation>
</comment>
<dbReference type="Proteomes" id="UP000028875">
    <property type="component" value="Unassembled WGS sequence"/>
</dbReference>
<dbReference type="GO" id="GO:0005886">
    <property type="term" value="C:plasma membrane"/>
    <property type="evidence" value="ECO:0007669"/>
    <property type="project" value="UniProtKB-SubCell"/>
</dbReference>
<keyword evidence="3" id="KW-0813">Transport</keyword>
<accession>A0A024Q9I6</accession>
<organism evidence="8 9">
    <name type="scientific">Virgibacillus massiliensis</name>
    <dbReference type="NCBI Taxonomy" id="1462526"/>
    <lineage>
        <taxon>Bacteria</taxon>
        <taxon>Bacillati</taxon>
        <taxon>Bacillota</taxon>
        <taxon>Bacilli</taxon>
        <taxon>Bacillales</taxon>
        <taxon>Bacillaceae</taxon>
        <taxon>Virgibacillus</taxon>
    </lineage>
</organism>
<keyword evidence="5" id="KW-0175">Coiled coil</keyword>
<feature type="chain" id="PRO_5039473064" evidence="6">
    <location>
        <begin position="23"/>
        <end position="328"/>
    </location>
</feature>
<dbReference type="SUPFAM" id="SSF53807">
    <property type="entry name" value="Helical backbone' metal receptor"/>
    <property type="match status" value="1"/>
</dbReference>
<sequence length="328" mass="36347" precursor="true">MKKKLTLLSTLLFLFIILTGCMQEDASSQESEDKSDASDNETIIIEAGSEKHEFDGPQKNIVALEWSVAEELLAVGVQPAGVADVEGFNKWVTIDKKLDDSVVDVGQRTEPNIEEIAKLDPDVIVGKEYQRKHQEELEKVAPVVLYDGATDEAISDLYAHMTDTLKQTGKLVGKEQEAKDAITHLEERMDAAKQKVEAANLSTSEFVFTQAFSVNQAPTFRLFTSNSTVSHVLEGIGLTNKIQDQEPQTDGFIEANVEALSNYQESLFLHTVQKDDPLFSNLENNQAWNSLAFVKNEDMYDLGAGVWTFGSVLSMETLVDHAEEALVK</sequence>
<dbReference type="PROSITE" id="PS51257">
    <property type="entry name" value="PROKAR_LIPOPROTEIN"/>
    <property type="match status" value="1"/>
</dbReference>
<dbReference type="AlphaFoldDB" id="A0A024Q9I6"/>
<dbReference type="InterPro" id="IPR002491">
    <property type="entry name" value="ABC_transptr_periplasmic_BD"/>
</dbReference>
<dbReference type="GO" id="GO:1901678">
    <property type="term" value="P:iron coordination entity transport"/>
    <property type="evidence" value="ECO:0007669"/>
    <property type="project" value="UniProtKB-ARBA"/>
</dbReference>